<proteinExistence type="predicted"/>
<dbReference type="InterPro" id="IPR045145">
    <property type="entry name" value="PTHR15271"/>
</dbReference>
<evidence type="ECO:0000313" key="5">
    <source>
        <dbReference type="Proteomes" id="UP000030764"/>
    </source>
</evidence>
<dbReference type="GO" id="GO:0006335">
    <property type="term" value="P:DNA replication-dependent chromatin assembly"/>
    <property type="evidence" value="ECO:0007669"/>
    <property type="project" value="InterPro"/>
</dbReference>
<dbReference type="PANTHER" id="PTHR15271:SF4">
    <property type="entry name" value="CHROMATIN ASSEMBLY FACTOR 1 SUBUNIT B"/>
    <property type="match status" value="1"/>
</dbReference>
<dbReference type="InterPro" id="IPR036322">
    <property type="entry name" value="WD40_repeat_dom_sf"/>
</dbReference>
<feature type="repeat" description="WD" evidence="3">
    <location>
        <begin position="32"/>
        <end position="63"/>
    </location>
</feature>
<evidence type="ECO:0000256" key="3">
    <source>
        <dbReference type="PROSITE-ProRule" id="PRU00221"/>
    </source>
</evidence>
<dbReference type="GO" id="GO:0005634">
    <property type="term" value="C:nucleus"/>
    <property type="evidence" value="ECO:0007669"/>
    <property type="project" value="TreeGrafter"/>
</dbReference>
<sequence length="135" mass="14859">MTTGAINFDVRIWELQTGDEEENMSVKQCSNLKRHNSSVNIVRFSHSGKFLASGDSVGCVHMWTYAERKMNDHKKTVAPSGSEPSTDDEPREFVVKSLFCEVVSVQSLIKDVTDLSSTSSDDLLAITSTNGSVIL</sequence>
<evidence type="ECO:0000256" key="1">
    <source>
        <dbReference type="ARBA" id="ARBA00022574"/>
    </source>
</evidence>
<accession>A0A085LQE1</accession>
<keyword evidence="5" id="KW-1185">Reference proteome</keyword>
<dbReference type="EMBL" id="KL363336">
    <property type="protein sequence ID" value="KFD47187.1"/>
    <property type="molecule type" value="Genomic_DNA"/>
</dbReference>
<dbReference type="InterPro" id="IPR015943">
    <property type="entry name" value="WD40/YVTN_repeat-like_dom_sf"/>
</dbReference>
<protein>
    <submittedName>
        <fullName evidence="4">Uncharacterized protein</fullName>
    </submittedName>
</protein>
<dbReference type="PROSITE" id="PS50082">
    <property type="entry name" value="WD_REPEATS_2"/>
    <property type="match status" value="1"/>
</dbReference>
<dbReference type="SMART" id="SM00320">
    <property type="entry name" value="WD40"/>
    <property type="match status" value="1"/>
</dbReference>
<dbReference type="Proteomes" id="UP000030764">
    <property type="component" value="Unassembled WGS sequence"/>
</dbReference>
<gene>
    <name evidence="4" type="ORF">M513_11894</name>
</gene>
<dbReference type="SUPFAM" id="SSF50978">
    <property type="entry name" value="WD40 repeat-like"/>
    <property type="match status" value="1"/>
</dbReference>
<evidence type="ECO:0000256" key="2">
    <source>
        <dbReference type="ARBA" id="ARBA00022737"/>
    </source>
</evidence>
<dbReference type="GO" id="GO:0006334">
    <property type="term" value="P:nucleosome assembly"/>
    <property type="evidence" value="ECO:0007669"/>
    <property type="project" value="TreeGrafter"/>
</dbReference>
<organism evidence="4 5">
    <name type="scientific">Trichuris suis</name>
    <name type="common">pig whipworm</name>
    <dbReference type="NCBI Taxonomy" id="68888"/>
    <lineage>
        <taxon>Eukaryota</taxon>
        <taxon>Metazoa</taxon>
        <taxon>Ecdysozoa</taxon>
        <taxon>Nematoda</taxon>
        <taxon>Enoplea</taxon>
        <taxon>Dorylaimia</taxon>
        <taxon>Trichinellida</taxon>
        <taxon>Trichuridae</taxon>
        <taxon>Trichuris</taxon>
    </lineage>
</organism>
<dbReference type="PROSITE" id="PS00678">
    <property type="entry name" value="WD_REPEATS_1"/>
    <property type="match status" value="1"/>
</dbReference>
<keyword evidence="1 3" id="KW-0853">WD repeat</keyword>
<feature type="non-terminal residue" evidence="4">
    <location>
        <position position="135"/>
    </location>
</feature>
<reference evidence="4 5" key="1">
    <citation type="journal article" date="2014" name="Nat. Genet.">
        <title>Genome and transcriptome of the porcine whipworm Trichuris suis.</title>
        <authorList>
            <person name="Jex A.R."/>
            <person name="Nejsum P."/>
            <person name="Schwarz E.M."/>
            <person name="Hu L."/>
            <person name="Young N.D."/>
            <person name="Hall R.S."/>
            <person name="Korhonen P.K."/>
            <person name="Liao S."/>
            <person name="Thamsborg S."/>
            <person name="Xia J."/>
            <person name="Xu P."/>
            <person name="Wang S."/>
            <person name="Scheerlinck J.P."/>
            <person name="Hofmann A."/>
            <person name="Sternberg P.W."/>
            <person name="Wang J."/>
            <person name="Gasser R.B."/>
        </authorList>
    </citation>
    <scope>NUCLEOTIDE SEQUENCE [LARGE SCALE GENOMIC DNA]</scope>
    <source>
        <strain evidence="4">DCEP-RM93M</strain>
    </source>
</reference>
<dbReference type="GO" id="GO:0033186">
    <property type="term" value="C:CAF-1 complex"/>
    <property type="evidence" value="ECO:0007669"/>
    <property type="project" value="TreeGrafter"/>
</dbReference>
<name>A0A085LQE1_9BILA</name>
<dbReference type="InterPro" id="IPR001680">
    <property type="entry name" value="WD40_rpt"/>
</dbReference>
<evidence type="ECO:0000313" key="4">
    <source>
        <dbReference type="EMBL" id="KFD47187.1"/>
    </source>
</evidence>
<dbReference type="PANTHER" id="PTHR15271">
    <property type="entry name" value="CHROMATIN ASSEMBLY FACTOR 1 SUBUNIT B"/>
    <property type="match status" value="1"/>
</dbReference>
<keyword evidence="2" id="KW-0677">Repeat</keyword>
<dbReference type="InterPro" id="IPR019775">
    <property type="entry name" value="WD40_repeat_CS"/>
</dbReference>
<dbReference type="Gene3D" id="2.130.10.10">
    <property type="entry name" value="YVTN repeat-like/Quinoprotein amine dehydrogenase"/>
    <property type="match status" value="1"/>
</dbReference>
<dbReference type="AlphaFoldDB" id="A0A085LQE1"/>